<evidence type="ECO:0000256" key="1">
    <source>
        <dbReference type="ARBA" id="ARBA00004613"/>
    </source>
</evidence>
<dbReference type="PROSITE" id="PS50240">
    <property type="entry name" value="TRYPSIN_DOM"/>
    <property type="match status" value="1"/>
</dbReference>
<evidence type="ECO:0000313" key="11">
    <source>
        <dbReference type="EMBL" id="ALC45542.1"/>
    </source>
</evidence>
<evidence type="ECO:0000313" key="12">
    <source>
        <dbReference type="Proteomes" id="UP000494163"/>
    </source>
</evidence>
<evidence type="ECO:0000256" key="9">
    <source>
        <dbReference type="SAM" id="SignalP"/>
    </source>
</evidence>
<dbReference type="InterPro" id="IPR051333">
    <property type="entry name" value="CLIP_Serine_Protease"/>
</dbReference>
<dbReference type="GO" id="GO:0006508">
    <property type="term" value="P:proteolysis"/>
    <property type="evidence" value="ECO:0007669"/>
    <property type="project" value="UniProtKB-KW"/>
</dbReference>
<dbReference type="InterPro" id="IPR001314">
    <property type="entry name" value="Peptidase_S1A"/>
</dbReference>
<dbReference type="FunFam" id="2.40.10.10:FF:000146">
    <property type="entry name" value="Serine protease 53"/>
    <property type="match status" value="1"/>
</dbReference>
<protein>
    <submittedName>
        <fullName evidence="11">Sp212</fullName>
    </submittedName>
</protein>
<keyword evidence="12" id="KW-1185">Reference proteome</keyword>
<evidence type="ECO:0000256" key="5">
    <source>
        <dbReference type="ARBA" id="ARBA00022801"/>
    </source>
</evidence>
<dbReference type="AlphaFoldDB" id="A0A0M4ESF1"/>
<dbReference type="GO" id="GO:0005576">
    <property type="term" value="C:extracellular region"/>
    <property type="evidence" value="ECO:0007669"/>
    <property type="project" value="UniProtKB-SubCell"/>
</dbReference>
<evidence type="ECO:0000256" key="3">
    <source>
        <dbReference type="ARBA" id="ARBA00022670"/>
    </source>
</evidence>
<feature type="signal peptide" evidence="9">
    <location>
        <begin position="1"/>
        <end position="16"/>
    </location>
</feature>
<sequence length="495" mass="54435">LGLLLLLALALLPSNAQQLPENACTQYFQYVSTGVGVYQGELTLALRRGHNRIDVRFSQRNSQPPLAVDSLLPYPDDQTVRRDPANAKFRLKLLPDAVTGLLPKLTRLAYNEQTLCAQSEYSSPSSYFNRFYEIGISFTQPPPFWMPAAPPVISPIATVDQAVEVKTISGSTLELLPKEIHDGFDIPSWFKQDSQTTAPAFFWPTPTSPTSTAITAVSPTAIASTAATAAPRMFNFGGSNTLFCGMEGRATPFIQKGREYPRGTYPWLSAIYHKESFALAFKCGGSLVSASMVITAAHCVYKMHEDRIVVGLGRHDLDNYREEGAEICDVLRINIHPDYSSRLQSQPDADIALLKLQTTVSFNDIISPICLWQQTEGTTISTATIAGWGTDEDGNAMTRYPRVVDAKIASEAECARKWKVQKVLERTLCAGNLDGSGPCLGDSGGGLMVKHNNRWLLRGIVSLGERSAVSRCNLNQYVLYCDLSKHTTWIQNNLS</sequence>
<feature type="non-terminal residue" evidence="11">
    <location>
        <position position="1"/>
    </location>
</feature>
<name>A0A0M4ESF1_DROBS</name>
<evidence type="ECO:0000256" key="7">
    <source>
        <dbReference type="ARBA" id="ARBA00023145"/>
    </source>
</evidence>
<dbReference type="SMR" id="A0A0M4ESF1"/>
<proteinExistence type="predicted"/>
<evidence type="ECO:0000256" key="4">
    <source>
        <dbReference type="ARBA" id="ARBA00022729"/>
    </source>
</evidence>
<dbReference type="PROSITE" id="PS00134">
    <property type="entry name" value="TRYPSIN_HIS"/>
    <property type="match status" value="1"/>
</dbReference>
<reference evidence="11 12" key="1">
    <citation type="submission" date="2015-08" db="EMBL/GenBank/DDBJ databases">
        <title>Ancestral chromatin configuration constrains chromatin evolution on differentiating sex chromosomes in Drosophila.</title>
        <authorList>
            <person name="Zhou Q."/>
            <person name="Bachtrog D."/>
        </authorList>
    </citation>
    <scope>NUCLEOTIDE SEQUENCE [LARGE SCALE GENOMIC DNA]</scope>
    <source>
        <tissue evidence="11">Whole larvae</tissue>
    </source>
</reference>
<dbReference type="PANTHER" id="PTHR24260:SF136">
    <property type="entry name" value="GH08193P-RELATED"/>
    <property type="match status" value="1"/>
</dbReference>
<dbReference type="Pfam" id="PF00089">
    <property type="entry name" value="Trypsin"/>
    <property type="match status" value="1"/>
</dbReference>
<dbReference type="InterPro" id="IPR009003">
    <property type="entry name" value="Peptidase_S1_PA"/>
</dbReference>
<gene>
    <name evidence="11" type="ORF">Dbus_chr3Rg292</name>
</gene>
<dbReference type="Gene3D" id="2.40.10.10">
    <property type="entry name" value="Trypsin-like serine proteases"/>
    <property type="match status" value="1"/>
</dbReference>
<evidence type="ECO:0000256" key="8">
    <source>
        <dbReference type="ARBA" id="ARBA00023157"/>
    </source>
</evidence>
<dbReference type="SUPFAM" id="SSF50494">
    <property type="entry name" value="Trypsin-like serine proteases"/>
    <property type="match status" value="1"/>
</dbReference>
<dbReference type="CDD" id="cd00190">
    <property type="entry name" value="Tryp_SPc"/>
    <property type="match status" value="1"/>
</dbReference>
<dbReference type="Proteomes" id="UP000494163">
    <property type="component" value="Chromosome 3R"/>
</dbReference>
<dbReference type="InterPro" id="IPR018114">
    <property type="entry name" value="TRYPSIN_HIS"/>
</dbReference>
<feature type="chain" id="PRO_5005793705" evidence="9">
    <location>
        <begin position="17"/>
        <end position="495"/>
    </location>
</feature>
<dbReference type="PRINTS" id="PR00722">
    <property type="entry name" value="CHYMOTRYPSIN"/>
</dbReference>
<keyword evidence="4 9" id="KW-0732">Signal</keyword>
<evidence type="ECO:0000256" key="2">
    <source>
        <dbReference type="ARBA" id="ARBA00022525"/>
    </source>
</evidence>
<dbReference type="InterPro" id="IPR031986">
    <property type="entry name" value="GD_N"/>
</dbReference>
<comment type="subcellular location">
    <subcellularLocation>
        <location evidence="1">Secreted</location>
    </subcellularLocation>
</comment>
<feature type="domain" description="Peptidase S1" evidence="10">
    <location>
        <begin position="254"/>
        <end position="495"/>
    </location>
</feature>
<dbReference type="PANTHER" id="PTHR24260">
    <property type="match status" value="1"/>
</dbReference>
<accession>A0A0M4ESF1</accession>
<dbReference type="OMA" id="HLTWINE"/>
<evidence type="ECO:0000259" key="10">
    <source>
        <dbReference type="PROSITE" id="PS50240"/>
    </source>
</evidence>
<dbReference type="OrthoDB" id="238681at2759"/>
<keyword evidence="2" id="KW-0964">Secreted</keyword>
<keyword evidence="3" id="KW-0645">Protease</keyword>
<dbReference type="Pfam" id="PF16030">
    <property type="entry name" value="GD_N"/>
    <property type="match status" value="1"/>
</dbReference>
<keyword evidence="5" id="KW-0378">Hydrolase</keyword>
<keyword evidence="8" id="KW-1015">Disulfide bond</keyword>
<dbReference type="GO" id="GO:0004252">
    <property type="term" value="F:serine-type endopeptidase activity"/>
    <property type="evidence" value="ECO:0007669"/>
    <property type="project" value="InterPro"/>
</dbReference>
<dbReference type="InterPro" id="IPR001254">
    <property type="entry name" value="Trypsin_dom"/>
</dbReference>
<evidence type="ECO:0000256" key="6">
    <source>
        <dbReference type="ARBA" id="ARBA00022825"/>
    </source>
</evidence>
<dbReference type="STRING" id="30019.A0A0M4ESF1"/>
<dbReference type="SMART" id="SM00020">
    <property type="entry name" value="Tryp_SPc"/>
    <property type="match status" value="1"/>
</dbReference>
<dbReference type="InterPro" id="IPR043504">
    <property type="entry name" value="Peptidase_S1_PA_chymotrypsin"/>
</dbReference>
<keyword evidence="6" id="KW-0720">Serine protease</keyword>
<organism evidence="11 12">
    <name type="scientific">Drosophila busckii</name>
    <name type="common">Fruit fly</name>
    <dbReference type="NCBI Taxonomy" id="30019"/>
    <lineage>
        <taxon>Eukaryota</taxon>
        <taxon>Metazoa</taxon>
        <taxon>Ecdysozoa</taxon>
        <taxon>Arthropoda</taxon>
        <taxon>Hexapoda</taxon>
        <taxon>Insecta</taxon>
        <taxon>Pterygota</taxon>
        <taxon>Neoptera</taxon>
        <taxon>Endopterygota</taxon>
        <taxon>Diptera</taxon>
        <taxon>Brachycera</taxon>
        <taxon>Muscomorpha</taxon>
        <taxon>Ephydroidea</taxon>
        <taxon>Drosophilidae</taxon>
        <taxon>Drosophila</taxon>
    </lineage>
</organism>
<keyword evidence="7" id="KW-0865">Zymogen</keyword>
<dbReference type="EMBL" id="CP012526">
    <property type="protein sequence ID" value="ALC45542.1"/>
    <property type="molecule type" value="Genomic_DNA"/>
</dbReference>